<comment type="similarity">
    <text evidence="2">Belongs to the NGG1 family.</text>
</comment>
<evidence type="ECO:0000256" key="5">
    <source>
        <dbReference type="ARBA" id="ARBA00023242"/>
    </source>
</evidence>
<sequence length="545" mass="61511">MRHRLRAKVVPIGKGSTKKVLLPAVRRRRQLHRCVTEDGPSLPPFPPVESVNLASSCSILASVHSRSLDEFPVMATELEQMQREVEMILENIILRYRRLRAFYESLSGKVEGQYSKEALPTQQHPDINGLPKKRQRADQPPVLPSPLVRSLQESVAGPSTAADSKFSPVSSSSRFCPWNLNQTPDRFWDFVEEYLKPPTDADMAFIRKLLQDNDEESSSAYYRSFKATGCSTSDVGDRFSSTGRAHSRLKTQESSSVTGEWQLRRRSQSDRVDAKPTDGLRSSSSGTSSQLNGCTVSPKSYSGTKLVFNYVHRSEGRPVTRRQSIEEVTLSHVNDDVLKCNDLVDQQSADAVNGDCNEVVAELLQRQAELRLLQRVNTCDLMRLLKMAENRRRVEIHRLELQHTENALVDLLKKRLSLNQESRDLSKREQEQLWKLIKDRQKIMTFHCLHSVPNAQRSPPLQSPTYIVQSSSHSHKARIANFSLVAVQESRQCIHKVVVDSFKIKAIVVQTAVYSLFGGPTGARNRHFTEIGSSTVSVLRTVILT</sequence>
<keyword evidence="3" id="KW-0805">Transcription regulation</keyword>
<proteinExistence type="inferred from homology"/>
<dbReference type="STRING" id="70415.A0A5S6R030"/>
<dbReference type="GO" id="GO:0005634">
    <property type="term" value="C:nucleus"/>
    <property type="evidence" value="ECO:0007669"/>
    <property type="project" value="UniProtKB-SubCell"/>
</dbReference>
<evidence type="ECO:0000256" key="6">
    <source>
        <dbReference type="SAM" id="MobiDB-lite"/>
    </source>
</evidence>
<keyword evidence="7" id="KW-1185">Reference proteome</keyword>
<dbReference type="PANTHER" id="PTHR13556:SF2">
    <property type="entry name" value="TRANSCRIPTIONAL ADAPTER 3"/>
    <property type="match status" value="1"/>
</dbReference>
<dbReference type="WBParaSite" id="TMUE_3000012517.1">
    <property type="protein sequence ID" value="TMUE_3000012517.1"/>
    <property type="gene ID" value="WBGene00289447"/>
</dbReference>
<accession>A0A5S6R030</accession>
<keyword evidence="4" id="KW-0804">Transcription</keyword>
<protein>
    <submittedName>
        <fullName evidence="8">Uncharacterized protein</fullName>
    </submittedName>
</protein>
<name>A0A5S6R030_TRIMR</name>
<organism evidence="7 8">
    <name type="scientific">Trichuris muris</name>
    <name type="common">Mouse whipworm</name>
    <dbReference type="NCBI Taxonomy" id="70415"/>
    <lineage>
        <taxon>Eukaryota</taxon>
        <taxon>Metazoa</taxon>
        <taxon>Ecdysozoa</taxon>
        <taxon>Nematoda</taxon>
        <taxon>Enoplea</taxon>
        <taxon>Dorylaimia</taxon>
        <taxon>Trichinellida</taxon>
        <taxon>Trichuridae</taxon>
        <taxon>Trichuris</taxon>
    </lineage>
</organism>
<evidence type="ECO:0000256" key="2">
    <source>
        <dbReference type="ARBA" id="ARBA00005330"/>
    </source>
</evidence>
<dbReference type="GO" id="GO:0003713">
    <property type="term" value="F:transcription coactivator activity"/>
    <property type="evidence" value="ECO:0007669"/>
    <property type="project" value="TreeGrafter"/>
</dbReference>
<keyword evidence="5" id="KW-0539">Nucleus</keyword>
<evidence type="ECO:0000256" key="1">
    <source>
        <dbReference type="ARBA" id="ARBA00004123"/>
    </source>
</evidence>
<evidence type="ECO:0000256" key="4">
    <source>
        <dbReference type="ARBA" id="ARBA00023163"/>
    </source>
</evidence>
<evidence type="ECO:0000313" key="8">
    <source>
        <dbReference type="WBParaSite" id="TMUE_3000012517.1"/>
    </source>
</evidence>
<reference evidence="8" key="1">
    <citation type="submission" date="2019-12" db="UniProtKB">
        <authorList>
            <consortium name="WormBaseParasite"/>
        </authorList>
    </citation>
    <scope>IDENTIFICATION</scope>
</reference>
<feature type="compositionally biased region" description="Basic and acidic residues" evidence="6">
    <location>
        <begin position="267"/>
        <end position="278"/>
    </location>
</feature>
<dbReference type="PANTHER" id="PTHR13556">
    <property type="entry name" value="TRANSCRIPTIONAL ADAPTER 3-RELATED"/>
    <property type="match status" value="1"/>
</dbReference>
<dbReference type="InterPro" id="IPR019340">
    <property type="entry name" value="Histone_AcTrfase_su3"/>
</dbReference>
<dbReference type="AlphaFoldDB" id="A0A5S6R030"/>
<comment type="subcellular location">
    <subcellularLocation>
        <location evidence="1">Nucleus</location>
    </subcellularLocation>
</comment>
<dbReference type="GO" id="GO:0000124">
    <property type="term" value="C:SAGA complex"/>
    <property type="evidence" value="ECO:0007669"/>
    <property type="project" value="TreeGrafter"/>
</dbReference>
<evidence type="ECO:0000256" key="3">
    <source>
        <dbReference type="ARBA" id="ARBA00023015"/>
    </source>
</evidence>
<dbReference type="GO" id="GO:0006357">
    <property type="term" value="P:regulation of transcription by RNA polymerase II"/>
    <property type="evidence" value="ECO:0007669"/>
    <property type="project" value="TreeGrafter"/>
</dbReference>
<feature type="region of interest" description="Disordered" evidence="6">
    <location>
        <begin position="232"/>
        <end position="296"/>
    </location>
</feature>
<feature type="region of interest" description="Disordered" evidence="6">
    <location>
        <begin position="114"/>
        <end position="145"/>
    </location>
</feature>
<feature type="compositionally biased region" description="Polar residues" evidence="6">
    <location>
        <begin position="232"/>
        <end position="244"/>
    </location>
</feature>
<dbReference type="Proteomes" id="UP000046395">
    <property type="component" value="Unassembled WGS sequence"/>
</dbReference>
<evidence type="ECO:0000313" key="7">
    <source>
        <dbReference type="Proteomes" id="UP000046395"/>
    </source>
</evidence>